<feature type="domain" description="Zinc finger ZPR1-type" evidence="9">
    <location>
        <begin position="348"/>
        <end position="506"/>
    </location>
</feature>
<evidence type="ECO:0000256" key="4">
    <source>
        <dbReference type="ARBA" id="ARBA00022737"/>
    </source>
</evidence>
<dbReference type="PANTHER" id="PTHR10876">
    <property type="entry name" value="ZINC FINGER PROTEIN ZPR1"/>
    <property type="match status" value="1"/>
</dbReference>
<comment type="similarity">
    <text evidence="2">Belongs to the ZPR1 family.</text>
</comment>
<dbReference type="InterPro" id="IPR004457">
    <property type="entry name" value="Znf_ZPR1"/>
</dbReference>
<dbReference type="Proteomes" id="UP001161247">
    <property type="component" value="Chromosome 6"/>
</dbReference>
<dbReference type="Gene3D" id="2.60.120.1040">
    <property type="entry name" value="ZPR1, A/B domain"/>
    <property type="match status" value="2"/>
</dbReference>
<evidence type="ECO:0000256" key="5">
    <source>
        <dbReference type="ARBA" id="ARBA00022771"/>
    </source>
</evidence>
<keyword evidence="7" id="KW-0539">Nucleus</keyword>
<evidence type="ECO:0000313" key="11">
    <source>
        <dbReference type="Proteomes" id="UP001161247"/>
    </source>
</evidence>
<dbReference type="GO" id="GO:0005634">
    <property type="term" value="C:nucleus"/>
    <property type="evidence" value="ECO:0007669"/>
    <property type="project" value="UniProtKB-SubCell"/>
</dbReference>
<dbReference type="FunFam" id="2.60.120.1040:FF:000002">
    <property type="entry name" value="zinc finger protein ZPR1"/>
    <property type="match status" value="1"/>
</dbReference>
<dbReference type="Pfam" id="PF03367">
    <property type="entry name" value="Zn_ribbon_ZPR1"/>
    <property type="match status" value="2"/>
</dbReference>
<evidence type="ECO:0000256" key="2">
    <source>
        <dbReference type="ARBA" id="ARBA00008354"/>
    </source>
</evidence>
<accession>A0AAV1DNE4</accession>
<feature type="domain" description="Zinc finger ZPR1-type" evidence="9">
    <location>
        <begin position="93"/>
        <end position="253"/>
    </location>
</feature>
<dbReference type="FunFam" id="2.20.25.420:FF:000002">
    <property type="entry name" value="Zinc finger protein ZPR1"/>
    <property type="match status" value="1"/>
</dbReference>
<name>A0AAV1DNE4_OLDCO</name>
<evidence type="ECO:0000256" key="3">
    <source>
        <dbReference type="ARBA" id="ARBA00022723"/>
    </source>
</evidence>
<evidence type="ECO:0000256" key="7">
    <source>
        <dbReference type="ARBA" id="ARBA00023242"/>
    </source>
</evidence>
<keyword evidence="3" id="KW-0479">Metal-binding</keyword>
<dbReference type="FunFam" id="2.60.120.1040:FF:000001">
    <property type="entry name" value="Zinc finger protein ZPR1"/>
    <property type="match status" value="1"/>
</dbReference>
<reference evidence="10" key="1">
    <citation type="submission" date="2023-03" db="EMBL/GenBank/DDBJ databases">
        <authorList>
            <person name="Julca I."/>
        </authorList>
    </citation>
    <scope>NUCLEOTIDE SEQUENCE</scope>
</reference>
<comment type="subcellular location">
    <subcellularLocation>
        <location evidence="1">Nucleus</location>
    </subcellularLocation>
</comment>
<dbReference type="NCBIfam" id="TIGR00310">
    <property type="entry name" value="ZPR1_znf"/>
    <property type="match status" value="2"/>
</dbReference>
<evidence type="ECO:0000256" key="1">
    <source>
        <dbReference type="ARBA" id="ARBA00004123"/>
    </source>
</evidence>
<evidence type="ECO:0000256" key="8">
    <source>
        <dbReference type="SAM" id="MobiDB-lite"/>
    </source>
</evidence>
<dbReference type="InterPro" id="IPR056180">
    <property type="entry name" value="ZPR1_jr_dom"/>
</dbReference>
<dbReference type="EMBL" id="OX459123">
    <property type="protein sequence ID" value="CAI9108222.1"/>
    <property type="molecule type" value="Genomic_DNA"/>
</dbReference>
<dbReference type="AlphaFoldDB" id="A0AAV1DNE4"/>
<evidence type="ECO:0000313" key="10">
    <source>
        <dbReference type="EMBL" id="CAI9108222.1"/>
    </source>
</evidence>
<keyword evidence="4" id="KW-0677">Repeat</keyword>
<gene>
    <name evidence="10" type="ORF">OLC1_LOCUS16336</name>
</gene>
<dbReference type="FunFam" id="2.20.25.420:FF:000001">
    <property type="entry name" value="Zinc finger protein ZPR1"/>
    <property type="match status" value="1"/>
</dbReference>
<evidence type="ECO:0000259" key="9">
    <source>
        <dbReference type="SMART" id="SM00709"/>
    </source>
</evidence>
<feature type="compositionally biased region" description="Polar residues" evidence="8">
    <location>
        <begin position="297"/>
        <end position="309"/>
    </location>
</feature>
<dbReference type="SMART" id="SM00709">
    <property type="entry name" value="Zpr1"/>
    <property type="match status" value="2"/>
</dbReference>
<dbReference type="Gene3D" id="2.20.25.420">
    <property type="entry name" value="ZPR1, zinc finger domain"/>
    <property type="match status" value="2"/>
</dbReference>
<keyword evidence="11" id="KW-1185">Reference proteome</keyword>
<feature type="region of interest" description="Disordered" evidence="8">
    <location>
        <begin position="1"/>
        <end position="61"/>
    </location>
</feature>
<sequence>MAEGEDLGAKVVPEEEGPSAAGVNGELEEKVDELSLEGSSVAMEPAATTSGGGAGSFPPPPQPPQQIMDVRSVVEAVSGGDDQNDAPLYEVESLCMRCGENGVTRLLLTVIPHFRQILLAAFECPHCHERNNEVQFAGELQPRGCNYCLKVAPGDRKILNRQVVKSETATIKIPDLDFEIPPEAQRGSLSTVEGILTRAADELGALQEERKKVDPQTADAIDQFLIKLRSCASGDSSFTFVLDDPSGNSFIENPFAPSPDPSLSIKFYERTPEQQASLGYLADPAQGGEAADVAPLDTNNGPEQGSSEPHGSVGARAGRRAIAQVNSAEVAETLFKYSAPEEVMTFPTTCGACGAKCECRMFVTNIPYFREVIVMASTCDSCGYRNSELKAGGSISPKGKKIIIRVENLRDLSRDVIKSDTAGVTIPELELELASGTLGGFVTTIEGLITKISESLERVHGFGDSLDDSQRNKWLELRTRLKQLLSLEKPWTLIIDDALANSFVAPATDDIKDDHQLSYVEYERSWEQNEEFGLNDLDTSSADVAYYKVNEGASYTFVKALETTGLKVHMNGIRIHSNHREIKRREGLIVKCRKCLKSSAEKNILKDNSDHFVGPVDVDLPEEAPIMTPKSSGPRTRSKAKKLQESVNGLLRQTEVPIPKEYDARLINFLTIQV</sequence>
<dbReference type="InterPro" id="IPR040141">
    <property type="entry name" value="ZPR1"/>
</dbReference>
<keyword evidence="5" id="KW-0863">Zinc-finger</keyword>
<protein>
    <submittedName>
        <fullName evidence="10">OLC1v1007777C2</fullName>
    </submittedName>
</protein>
<proteinExistence type="inferred from homology"/>
<dbReference type="Pfam" id="PF22794">
    <property type="entry name" value="jr-ZPR1"/>
    <property type="match status" value="2"/>
</dbReference>
<dbReference type="PANTHER" id="PTHR10876:SF0">
    <property type="entry name" value="ZINC FINGER PROTEIN ZPR1"/>
    <property type="match status" value="1"/>
</dbReference>
<organism evidence="10 11">
    <name type="scientific">Oldenlandia corymbosa var. corymbosa</name>
    <dbReference type="NCBI Taxonomy" id="529605"/>
    <lineage>
        <taxon>Eukaryota</taxon>
        <taxon>Viridiplantae</taxon>
        <taxon>Streptophyta</taxon>
        <taxon>Embryophyta</taxon>
        <taxon>Tracheophyta</taxon>
        <taxon>Spermatophyta</taxon>
        <taxon>Magnoliopsida</taxon>
        <taxon>eudicotyledons</taxon>
        <taxon>Gunneridae</taxon>
        <taxon>Pentapetalae</taxon>
        <taxon>asterids</taxon>
        <taxon>lamiids</taxon>
        <taxon>Gentianales</taxon>
        <taxon>Rubiaceae</taxon>
        <taxon>Rubioideae</taxon>
        <taxon>Spermacoceae</taxon>
        <taxon>Hedyotis-Oldenlandia complex</taxon>
        <taxon>Oldenlandia</taxon>
    </lineage>
</organism>
<evidence type="ECO:0000256" key="6">
    <source>
        <dbReference type="ARBA" id="ARBA00022833"/>
    </source>
</evidence>
<feature type="region of interest" description="Disordered" evidence="8">
    <location>
        <begin position="290"/>
        <end position="314"/>
    </location>
</feature>
<dbReference type="GO" id="GO:0008270">
    <property type="term" value="F:zinc ion binding"/>
    <property type="evidence" value="ECO:0007669"/>
    <property type="project" value="UniProtKB-KW"/>
</dbReference>
<dbReference type="InterPro" id="IPR042452">
    <property type="entry name" value="ZPR1_Znf1/2"/>
</dbReference>
<dbReference type="InterPro" id="IPR042451">
    <property type="entry name" value="ZPR1_A/B_dom"/>
</dbReference>
<keyword evidence="6" id="KW-0862">Zinc</keyword>